<dbReference type="GO" id="GO:0006606">
    <property type="term" value="P:protein import into nucleus"/>
    <property type="evidence" value="ECO:0007669"/>
    <property type="project" value="TreeGrafter"/>
</dbReference>
<dbReference type="OrthoDB" id="10248398at2759"/>
<dbReference type="InterPro" id="IPR008493">
    <property type="entry name" value="Hikeshi-like_N"/>
</dbReference>
<dbReference type="GO" id="GO:0061608">
    <property type="term" value="F:nuclear import signal receptor activity"/>
    <property type="evidence" value="ECO:0007669"/>
    <property type="project" value="TreeGrafter"/>
</dbReference>
<feature type="domain" description="Hikeshi-like C-terminal" evidence="3">
    <location>
        <begin position="154"/>
        <end position="210"/>
    </location>
</feature>
<dbReference type="PANTHER" id="PTHR12925:SF0">
    <property type="entry name" value="PROTEIN HIKESHI"/>
    <property type="match status" value="1"/>
</dbReference>
<evidence type="ECO:0000313" key="4">
    <source>
        <dbReference type="EMBL" id="KAF2838877.1"/>
    </source>
</evidence>
<protein>
    <submittedName>
        <fullName evidence="4">DUF775 domain protein</fullName>
    </submittedName>
</protein>
<name>A0A9P4SA70_9PEZI</name>
<reference evidence="4" key="1">
    <citation type="journal article" date="2020" name="Stud. Mycol.">
        <title>101 Dothideomycetes genomes: a test case for predicting lifestyles and emergence of pathogens.</title>
        <authorList>
            <person name="Haridas S."/>
            <person name="Albert R."/>
            <person name="Binder M."/>
            <person name="Bloem J."/>
            <person name="Labutti K."/>
            <person name="Salamov A."/>
            <person name="Andreopoulos B."/>
            <person name="Baker S."/>
            <person name="Barry K."/>
            <person name="Bills G."/>
            <person name="Bluhm B."/>
            <person name="Cannon C."/>
            <person name="Castanera R."/>
            <person name="Culley D."/>
            <person name="Daum C."/>
            <person name="Ezra D."/>
            <person name="Gonzalez J."/>
            <person name="Henrissat B."/>
            <person name="Kuo A."/>
            <person name="Liang C."/>
            <person name="Lipzen A."/>
            <person name="Lutzoni F."/>
            <person name="Magnuson J."/>
            <person name="Mondo S."/>
            <person name="Nolan M."/>
            <person name="Ohm R."/>
            <person name="Pangilinan J."/>
            <person name="Park H.-J."/>
            <person name="Ramirez L."/>
            <person name="Alfaro M."/>
            <person name="Sun H."/>
            <person name="Tritt A."/>
            <person name="Yoshinaga Y."/>
            <person name="Zwiers L.-H."/>
            <person name="Turgeon B."/>
            <person name="Goodwin S."/>
            <person name="Spatafora J."/>
            <person name="Crous P."/>
            <person name="Grigoriev I."/>
        </authorList>
    </citation>
    <scope>NUCLEOTIDE SEQUENCE</scope>
    <source>
        <strain evidence="4">CBS 101060</strain>
    </source>
</reference>
<dbReference type="Pfam" id="PF05603">
    <property type="entry name" value="Hikeshi-like_N"/>
    <property type="match status" value="1"/>
</dbReference>
<dbReference type="Proteomes" id="UP000799429">
    <property type="component" value="Unassembled WGS sequence"/>
</dbReference>
<keyword evidence="5" id="KW-1185">Reference proteome</keyword>
<accession>A0A9P4SA70</accession>
<dbReference type="EMBL" id="MU006096">
    <property type="protein sequence ID" value="KAF2838877.1"/>
    <property type="molecule type" value="Genomic_DNA"/>
</dbReference>
<comment type="similarity">
    <text evidence="1">Belongs to the OPI10 family.</text>
</comment>
<feature type="domain" description="Hikeshi-like N-terminal" evidence="2">
    <location>
        <begin position="5"/>
        <end position="133"/>
    </location>
</feature>
<dbReference type="InterPro" id="IPR048364">
    <property type="entry name" value="Hikeshi-like_C"/>
</dbReference>
<proteinExistence type="inferred from homology"/>
<dbReference type="PANTHER" id="PTHR12925">
    <property type="entry name" value="HIKESHI FAMILY MEMBER"/>
    <property type="match status" value="1"/>
</dbReference>
<evidence type="ECO:0000259" key="2">
    <source>
        <dbReference type="Pfam" id="PF05603"/>
    </source>
</evidence>
<dbReference type="GO" id="GO:0005829">
    <property type="term" value="C:cytosol"/>
    <property type="evidence" value="ECO:0007669"/>
    <property type="project" value="TreeGrafter"/>
</dbReference>
<dbReference type="AlphaFoldDB" id="A0A9P4SA70"/>
<dbReference type="Pfam" id="PF21057">
    <property type="entry name" value="Hikeshi-like_C"/>
    <property type="match status" value="1"/>
</dbReference>
<evidence type="ECO:0000259" key="3">
    <source>
        <dbReference type="Pfam" id="PF21057"/>
    </source>
</evidence>
<gene>
    <name evidence="4" type="ORF">M501DRAFT_935297</name>
</gene>
<evidence type="ECO:0000313" key="5">
    <source>
        <dbReference type="Proteomes" id="UP000799429"/>
    </source>
</evidence>
<organism evidence="4 5">
    <name type="scientific">Patellaria atrata CBS 101060</name>
    <dbReference type="NCBI Taxonomy" id="1346257"/>
    <lineage>
        <taxon>Eukaryota</taxon>
        <taxon>Fungi</taxon>
        <taxon>Dikarya</taxon>
        <taxon>Ascomycota</taxon>
        <taxon>Pezizomycotina</taxon>
        <taxon>Dothideomycetes</taxon>
        <taxon>Dothideomycetes incertae sedis</taxon>
        <taxon>Patellariales</taxon>
        <taxon>Patellariaceae</taxon>
        <taxon>Patellaria</taxon>
    </lineage>
</organism>
<comment type="caution">
    <text evidence="4">The sequence shown here is derived from an EMBL/GenBank/DDBJ whole genome shotgun (WGS) entry which is preliminary data.</text>
</comment>
<dbReference type="GO" id="GO:0005634">
    <property type="term" value="C:nucleus"/>
    <property type="evidence" value="ECO:0007669"/>
    <property type="project" value="TreeGrafter"/>
</dbReference>
<dbReference type="InterPro" id="IPR031318">
    <property type="entry name" value="OPI10"/>
</dbReference>
<sequence>MFGIVVSGRPVITEGQAVSQTQFAFSIPAVPSFSHIVVFLLPSTTLPPDTAAAVYVQLPTSTEFKLLGAIANEKQSAVFKINNSGASINSGFEDDAMMDEPTPTPGPNGNVTLGISVEPVAQISVALANLKQNANAMTTINGLVKAQPGPSPVSTKVLAQRIIGNAFNFLASFAGSTGPGGQEVIPLKSFQDWWTKFEKKIDLDPSFLERADQG</sequence>
<evidence type="ECO:0000256" key="1">
    <source>
        <dbReference type="ARBA" id="ARBA00006623"/>
    </source>
</evidence>